<evidence type="ECO:0000256" key="12">
    <source>
        <dbReference type="SAM" id="Phobius"/>
    </source>
</evidence>
<evidence type="ECO:0000256" key="7">
    <source>
        <dbReference type="ARBA" id="ARBA00023136"/>
    </source>
</evidence>
<evidence type="ECO:0000313" key="16">
    <source>
        <dbReference type="Proteomes" id="UP001558481"/>
    </source>
</evidence>
<dbReference type="RefSeq" id="WP_368629686.1">
    <property type="nucleotide sequence ID" value="NZ_JAYWLU010000012.1"/>
</dbReference>
<reference evidence="15 16" key="1">
    <citation type="journal article" date="2024" name="Fungal Genet. Biol.">
        <title>The porcine skin microbiome exhibits broad fungal antagonism.</title>
        <authorList>
            <person name="De La Cruz K.F."/>
            <person name="Townsend E.C."/>
            <person name="Alex Cheong J.Z."/>
            <person name="Salamzade R."/>
            <person name="Liu A."/>
            <person name="Sandstrom S."/>
            <person name="Davila E."/>
            <person name="Huang L."/>
            <person name="Xu K.H."/>
            <person name="Wu S.Y."/>
            <person name="Meudt J.J."/>
            <person name="Shanmuganayagam D."/>
            <person name="Gibson A.L.F."/>
            <person name="Kalan L.R."/>
        </authorList>
    </citation>
    <scope>NUCLEOTIDE SEQUENCE [LARGE SCALE GENOMIC DNA]</scope>
    <source>
        <strain evidence="15 16">LK2625</strain>
    </source>
</reference>
<evidence type="ECO:0000259" key="14">
    <source>
        <dbReference type="Pfam" id="PF22618"/>
    </source>
</evidence>
<keyword evidence="6" id="KW-0805">Transcription regulation</keyword>
<dbReference type="PANTHER" id="PTHR37461">
    <property type="entry name" value="ANTI-SIGMA-K FACTOR RSKA"/>
    <property type="match status" value="1"/>
</dbReference>
<name>A0ABV3V4S3_9MICC</name>
<proteinExistence type="predicted"/>
<dbReference type="Pfam" id="PF10099">
    <property type="entry name" value="RskA_C"/>
    <property type="match status" value="1"/>
</dbReference>
<comment type="subcellular location">
    <subcellularLocation>
        <location evidence="2">Cell membrane</location>
    </subcellularLocation>
    <subcellularLocation>
        <location evidence="1">Membrane</location>
        <topology evidence="1">Single-pass membrane protein</topology>
    </subcellularLocation>
</comment>
<dbReference type="Gene3D" id="1.10.10.1320">
    <property type="entry name" value="Anti-sigma factor, zinc-finger domain"/>
    <property type="match status" value="1"/>
</dbReference>
<comment type="caution">
    <text evidence="15">The sequence shown here is derived from an EMBL/GenBank/DDBJ whole genome shotgun (WGS) entry which is preliminary data.</text>
</comment>
<gene>
    <name evidence="15" type="ORF">VVR66_11845</name>
</gene>
<evidence type="ECO:0000256" key="1">
    <source>
        <dbReference type="ARBA" id="ARBA00004167"/>
    </source>
</evidence>
<dbReference type="EMBL" id="JAYWLU010000012">
    <property type="protein sequence ID" value="MEX3595408.1"/>
    <property type="molecule type" value="Genomic_DNA"/>
</dbReference>
<evidence type="ECO:0000256" key="4">
    <source>
        <dbReference type="ARBA" id="ARBA00022692"/>
    </source>
</evidence>
<evidence type="ECO:0000256" key="5">
    <source>
        <dbReference type="ARBA" id="ARBA00022989"/>
    </source>
</evidence>
<evidence type="ECO:0000256" key="3">
    <source>
        <dbReference type="ARBA" id="ARBA00022475"/>
    </source>
</evidence>
<sequence length="298" mass="31309">MSHDIPEPGLAPDDLHDLASLYAVDALDPAERAAFESHLADCPPCRAEVARYAETTAQLAAAVAQDPPPALRTSVLDAIHGTLPSPAHLDTSAATAMAMATATAMAMATATAQPAARDPERQPAKGSWGDRARSDRGSHVSLDALRRRYRRVLVAAVSTALVPGVLAGGWGLGVQAEQRQQEHIVAQEQDRENRLLAASDVTTRSLDVGGRTGTLVVSREQNTAMFVSDDLPAPGENSEYQLWLMDGDTPVPDAHFAGGQLRTWLTGDVAEADAVAMTIEPAGGSTTPTLPLVASTEI</sequence>
<keyword evidence="16" id="KW-1185">Reference proteome</keyword>
<dbReference type="Pfam" id="PF22618">
    <property type="entry name" value="RskA_N"/>
    <property type="match status" value="1"/>
</dbReference>
<organism evidence="15 16">
    <name type="scientific">Kocuria carniphila</name>
    <dbReference type="NCBI Taxonomy" id="262208"/>
    <lineage>
        <taxon>Bacteria</taxon>
        <taxon>Bacillati</taxon>
        <taxon>Actinomycetota</taxon>
        <taxon>Actinomycetes</taxon>
        <taxon>Micrococcales</taxon>
        <taxon>Micrococcaceae</taxon>
        <taxon>Kocuria</taxon>
    </lineage>
</organism>
<dbReference type="InterPro" id="IPR051474">
    <property type="entry name" value="Anti-sigma-K/W_factor"/>
</dbReference>
<evidence type="ECO:0000259" key="13">
    <source>
        <dbReference type="Pfam" id="PF10099"/>
    </source>
</evidence>
<evidence type="ECO:0000256" key="8">
    <source>
        <dbReference type="ARBA" id="ARBA00023163"/>
    </source>
</evidence>
<dbReference type="InterPro" id="IPR018764">
    <property type="entry name" value="RskA_C"/>
</dbReference>
<feature type="region of interest" description="Disordered" evidence="11">
    <location>
        <begin position="110"/>
        <end position="137"/>
    </location>
</feature>
<keyword evidence="4 12" id="KW-0812">Transmembrane</keyword>
<evidence type="ECO:0000256" key="2">
    <source>
        <dbReference type="ARBA" id="ARBA00004236"/>
    </source>
</evidence>
<keyword evidence="7 12" id="KW-0472">Membrane</keyword>
<evidence type="ECO:0000256" key="10">
    <source>
        <dbReference type="ARBA" id="ARBA00030803"/>
    </source>
</evidence>
<keyword evidence="3" id="KW-1003">Cell membrane</keyword>
<feature type="compositionally biased region" description="Basic and acidic residues" evidence="11">
    <location>
        <begin position="117"/>
        <end position="137"/>
    </location>
</feature>
<dbReference type="InterPro" id="IPR041916">
    <property type="entry name" value="Anti_sigma_zinc_sf"/>
</dbReference>
<keyword evidence="8" id="KW-0804">Transcription</keyword>
<feature type="domain" description="Anti-sigma-K factor RskA N-terminal" evidence="14">
    <location>
        <begin position="15"/>
        <end position="56"/>
    </location>
</feature>
<feature type="domain" description="Anti-sigma K factor RskA C-terminal" evidence="13">
    <location>
        <begin position="155"/>
        <end position="291"/>
    </location>
</feature>
<dbReference type="InterPro" id="IPR053877">
    <property type="entry name" value="RskA_N"/>
</dbReference>
<evidence type="ECO:0000256" key="6">
    <source>
        <dbReference type="ARBA" id="ARBA00023015"/>
    </source>
</evidence>
<dbReference type="Proteomes" id="UP001558481">
    <property type="component" value="Unassembled WGS sequence"/>
</dbReference>
<evidence type="ECO:0000313" key="15">
    <source>
        <dbReference type="EMBL" id="MEX3595408.1"/>
    </source>
</evidence>
<keyword evidence="5 12" id="KW-1133">Transmembrane helix</keyword>
<dbReference type="PANTHER" id="PTHR37461:SF1">
    <property type="entry name" value="ANTI-SIGMA-K FACTOR RSKA"/>
    <property type="match status" value="1"/>
</dbReference>
<accession>A0ABV3V4S3</accession>
<evidence type="ECO:0000256" key="9">
    <source>
        <dbReference type="ARBA" id="ARBA00029829"/>
    </source>
</evidence>
<evidence type="ECO:0000256" key="11">
    <source>
        <dbReference type="SAM" id="MobiDB-lite"/>
    </source>
</evidence>
<feature type="transmembrane region" description="Helical" evidence="12">
    <location>
        <begin position="152"/>
        <end position="172"/>
    </location>
</feature>
<protein>
    <recommendedName>
        <fullName evidence="10">Regulator of SigK</fullName>
    </recommendedName>
    <alternativeName>
        <fullName evidence="9">Sigma-K anti-sigma factor RskA</fullName>
    </alternativeName>
</protein>